<evidence type="ECO:0000313" key="2">
    <source>
        <dbReference type="Proteomes" id="UP001056120"/>
    </source>
</evidence>
<dbReference type="EMBL" id="CM042027">
    <property type="protein sequence ID" value="KAI3800894.1"/>
    <property type="molecule type" value="Genomic_DNA"/>
</dbReference>
<reference evidence="2" key="1">
    <citation type="journal article" date="2022" name="Mol. Ecol. Resour.">
        <title>The genomes of chicory, endive, great burdock and yacon provide insights into Asteraceae palaeo-polyploidization history and plant inulin production.</title>
        <authorList>
            <person name="Fan W."/>
            <person name="Wang S."/>
            <person name="Wang H."/>
            <person name="Wang A."/>
            <person name="Jiang F."/>
            <person name="Liu H."/>
            <person name="Zhao H."/>
            <person name="Xu D."/>
            <person name="Zhang Y."/>
        </authorList>
    </citation>
    <scope>NUCLEOTIDE SEQUENCE [LARGE SCALE GENOMIC DNA]</scope>
    <source>
        <strain evidence="2">cv. Yunnan</strain>
    </source>
</reference>
<proteinExistence type="predicted"/>
<organism evidence="1 2">
    <name type="scientific">Smallanthus sonchifolius</name>
    <dbReference type="NCBI Taxonomy" id="185202"/>
    <lineage>
        <taxon>Eukaryota</taxon>
        <taxon>Viridiplantae</taxon>
        <taxon>Streptophyta</taxon>
        <taxon>Embryophyta</taxon>
        <taxon>Tracheophyta</taxon>
        <taxon>Spermatophyta</taxon>
        <taxon>Magnoliopsida</taxon>
        <taxon>eudicotyledons</taxon>
        <taxon>Gunneridae</taxon>
        <taxon>Pentapetalae</taxon>
        <taxon>asterids</taxon>
        <taxon>campanulids</taxon>
        <taxon>Asterales</taxon>
        <taxon>Asteraceae</taxon>
        <taxon>Asteroideae</taxon>
        <taxon>Heliantheae alliance</taxon>
        <taxon>Millerieae</taxon>
        <taxon>Smallanthus</taxon>
    </lineage>
</organism>
<evidence type="ECO:0000313" key="1">
    <source>
        <dbReference type="EMBL" id="KAI3800894.1"/>
    </source>
</evidence>
<name>A0ACB9HYP0_9ASTR</name>
<comment type="caution">
    <text evidence="1">The sequence shown here is derived from an EMBL/GenBank/DDBJ whole genome shotgun (WGS) entry which is preliminary data.</text>
</comment>
<protein>
    <submittedName>
        <fullName evidence="1">Uncharacterized protein</fullName>
    </submittedName>
</protein>
<dbReference type="Proteomes" id="UP001056120">
    <property type="component" value="Linkage Group LG10"/>
</dbReference>
<sequence length="109" mass="11928">MEKITSGLPPLSLPPYHHPSPPNTQTLISPINPNLSSFPLYINSQSIRIILLLLHLFLSLSLSSLSYATPFVISQGFRLFISYGDPQFLSFSLGAFHIPTCCIIGLPCG</sequence>
<accession>A0ACB9HYP0</accession>
<reference evidence="1 2" key="2">
    <citation type="journal article" date="2022" name="Mol. Ecol. Resour.">
        <title>The genomes of chicory, endive, great burdock and yacon provide insights into Asteraceae paleo-polyploidization history and plant inulin production.</title>
        <authorList>
            <person name="Fan W."/>
            <person name="Wang S."/>
            <person name="Wang H."/>
            <person name="Wang A."/>
            <person name="Jiang F."/>
            <person name="Liu H."/>
            <person name="Zhao H."/>
            <person name="Xu D."/>
            <person name="Zhang Y."/>
        </authorList>
    </citation>
    <scope>NUCLEOTIDE SEQUENCE [LARGE SCALE GENOMIC DNA]</scope>
    <source>
        <strain evidence="2">cv. Yunnan</strain>
        <tissue evidence="1">Leaves</tissue>
    </source>
</reference>
<gene>
    <name evidence="1" type="ORF">L1987_28993</name>
</gene>
<keyword evidence="2" id="KW-1185">Reference proteome</keyword>